<keyword evidence="13 16" id="KW-0411">Iron-sulfur</keyword>
<feature type="coiled-coil region" evidence="18">
    <location>
        <begin position="136"/>
        <end position="187"/>
    </location>
</feature>
<evidence type="ECO:0000256" key="14">
    <source>
        <dbReference type="ARBA" id="ARBA00024827"/>
    </source>
</evidence>
<reference evidence="20 22" key="1">
    <citation type="submission" date="2018-06" db="EMBL/GenBank/DDBJ databases">
        <authorList>
            <consortium name="Pathogen Informatics"/>
            <person name="Doyle S."/>
        </authorList>
    </citation>
    <scope>NUCLEOTIDE SEQUENCE [LARGE SCALE GENOMIC DNA]</scope>
    <source>
        <strain evidence="20 22">NCTC13830</strain>
    </source>
</reference>
<feature type="binding site" evidence="16">
    <location>
        <position position="73"/>
    </location>
    <ligand>
        <name>[4Fe-4S] cluster</name>
        <dbReference type="ChEBI" id="CHEBI:49883"/>
    </ligand>
</feature>
<dbReference type="PROSITE" id="PS50109">
    <property type="entry name" value="HIS_KIN"/>
    <property type="match status" value="1"/>
</dbReference>
<dbReference type="InterPro" id="IPR004358">
    <property type="entry name" value="Sig_transdc_His_kin-like_C"/>
</dbReference>
<organism evidence="20 22">
    <name type="scientific">Staphylococcus petrasii</name>
    <dbReference type="NCBI Taxonomy" id="1276936"/>
    <lineage>
        <taxon>Bacteria</taxon>
        <taxon>Bacillati</taxon>
        <taxon>Bacillota</taxon>
        <taxon>Bacilli</taxon>
        <taxon>Bacillales</taxon>
        <taxon>Staphylococcaceae</taxon>
        <taxon>Staphylococcus</taxon>
    </lineage>
</organism>
<evidence type="ECO:0000256" key="13">
    <source>
        <dbReference type="ARBA" id="ARBA00023014"/>
    </source>
</evidence>
<dbReference type="GO" id="GO:0000155">
    <property type="term" value="F:phosphorelay sensor kinase activity"/>
    <property type="evidence" value="ECO:0007669"/>
    <property type="project" value="InterPro"/>
</dbReference>
<evidence type="ECO:0000256" key="2">
    <source>
        <dbReference type="ARBA" id="ARBA00004496"/>
    </source>
</evidence>
<comment type="catalytic activity">
    <reaction evidence="1 15">
        <text>ATP + protein L-histidine = ADP + protein N-phospho-L-histidine.</text>
        <dbReference type="EC" id="2.7.13.3"/>
    </reaction>
</comment>
<keyword evidence="5 17" id="KW-0597">Phosphoprotein</keyword>
<comment type="subcellular location">
    <subcellularLocation>
        <location evidence="2">Cytoplasm</location>
    </subcellularLocation>
</comment>
<dbReference type="GO" id="GO:0051539">
    <property type="term" value="F:4 iron, 4 sulfur cluster binding"/>
    <property type="evidence" value="ECO:0007669"/>
    <property type="project" value="UniProtKB-KW"/>
</dbReference>
<dbReference type="EMBL" id="SRLS01000002">
    <property type="protein sequence ID" value="TGE19206.1"/>
    <property type="molecule type" value="Genomic_DNA"/>
</dbReference>
<dbReference type="CDD" id="cd16917">
    <property type="entry name" value="HATPase_UhpB-NarQ-NarX-like"/>
    <property type="match status" value="1"/>
</dbReference>
<keyword evidence="11 16" id="KW-0408">Iron</keyword>
<feature type="binding site" evidence="16">
    <location>
        <position position="58"/>
    </location>
    <ligand>
        <name>[4Fe-4S] cluster</name>
        <dbReference type="ChEBI" id="CHEBI:49883"/>
    </ligand>
</feature>
<dbReference type="InterPro" id="IPR050482">
    <property type="entry name" value="Sensor_HK_TwoCompSys"/>
</dbReference>
<sequence>MLNIQDDTIEHLLKKYYEKTNEKIVFINNDGKVIAMNEAAQEIISLDNNYSVMTDAICRRCEGYSNEFALQSCINCYLDTSTPNDKNFQVFMKTVNNKVQPFTASYQCIDEEEQIYAFTLQDISPQIERQEKMYQRQMLRKTISAQENERKRISRELHDSVVQEMLNIDVELRLLKYQQEMSQLIEKSEHIESLMSNLINDIRNLSVELRPSSLDDLGLEAAFKSYFKQFEENYGLEVIYQSNIKDHRFNSEIETVVYRVVQEAIFNALKYAGVNSVEVSVQQTEHNLIAEIIDRGAGFNPNSQPQGTGLGLYGMNERAELVKGKVDIETHIGKGTIITLEIPL</sequence>
<dbReference type="GO" id="GO:0005524">
    <property type="term" value="F:ATP binding"/>
    <property type="evidence" value="ECO:0007669"/>
    <property type="project" value="UniProtKB-KW"/>
</dbReference>
<evidence type="ECO:0000256" key="16">
    <source>
        <dbReference type="PIRSR" id="PIRSR037432-50"/>
    </source>
</evidence>
<evidence type="ECO:0000256" key="7">
    <source>
        <dbReference type="ARBA" id="ARBA00022723"/>
    </source>
</evidence>
<accession>A0A380FWJ6</accession>
<dbReference type="PIRSF" id="PIRSF037432">
    <property type="entry name" value="STHK_NreB"/>
    <property type="match status" value="1"/>
</dbReference>
<dbReference type="InterPro" id="IPR005467">
    <property type="entry name" value="His_kinase_dom"/>
</dbReference>
<evidence type="ECO:0000256" key="5">
    <source>
        <dbReference type="ARBA" id="ARBA00022553"/>
    </source>
</evidence>
<evidence type="ECO:0000313" key="21">
    <source>
        <dbReference type="EMBL" id="TGE19206.1"/>
    </source>
</evidence>
<keyword evidence="7 16" id="KW-0479">Metal-binding</keyword>
<dbReference type="GO" id="GO:0046983">
    <property type="term" value="F:protein dimerization activity"/>
    <property type="evidence" value="ECO:0007669"/>
    <property type="project" value="InterPro"/>
</dbReference>
<comment type="cofactor">
    <cofactor evidence="16">
        <name>[4Fe-4S] cluster</name>
        <dbReference type="ChEBI" id="CHEBI:49883"/>
    </cofactor>
    <text evidence="16">Binds 1 [4Fe-4S] cluster.</text>
</comment>
<dbReference type="RefSeq" id="WP_103297958.1">
    <property type="nucleotide sequence ID" value="NZ_JALCXZ010000006.1"/>
</dbReference>
<evidence type="ECO:0000256" key="17">
    <source>
        <dbReference type="PIRSR" id="PIRSR037432-51"/>
    </source>
</evidence>
<keyword evidence="10 15" id="KW-0067">ATP-binding</keyword>
<evidence type="ECO:0000256" key="15">
    <source>
        <dbReference type="PIRNR" id="PIRNR037432"/>
    </source>
</evidence>
<gene>
    <name evidence="20" type="primary">nreB_1</name>
    <name evidence="21" type="ORF">BJR09_02150</name>
    <name evidence="20" type="ORF">NCTC13830_00630</name>
</gene>
<dbReference type="GO" id="GO:0005506">
    <property type="term" value="F:iron ion binding"/>
    <property type="evidence" value="ECO:0007669"/>
    <property type="project" value="InterPro"/>
</dbReference>
<dbReference type="EMBL" id="UHDO01000001">
    <property type="protein sequence ID" value="SUM43105.1"/>
    <property type="molecule type" value="Genomic_DNA"/>
</dbReference>
<dbReference type="PANTHER" id="PTHR24421">
    <property type="entry name" value="NITRATE/NITRITE SENSOR PROTEIN NARX-RELATED"/>
    <property type="match status" value="1"/>
</dbReference>
<evidence type="ECO:0000256" key="4">
    <source>
        <dbReference type="ARBA" id="ARBA00022490"/>
    </source>
</evidence>
<keyword evidence="6 15" id="KW-0808">Transferase</keyword>
<keyword evidence="3 16" id="KW-0004">4Fe-4S</keyword>
<evidence type="ECO:0000256" key="10">
    <source>
        <dbReference type="ARBA" id="ARBA00022840"/>
    </source>
</evidence>
<dbReference type="InterPro" id="IPR017203">
    <property type="entry name" value="Sig_transdc_His_kinase_NreB"/>
</dbReference>
<evidence type="ECO:0000256" key="6">
    <source>
        <dbReference type="ARBA" id="ARBA00022679"/>
    </source>
</evidence>
<dbReference type="AlphaFoldDB" id="A0A380FWJ6"/>
<comment type="PTM">
    <text evidence="17">Autophosphorylated.</text>
</comment>
<evidence type="ECO:0000256" key="18">
    <source>
        <dbReference type="SAM" id="Coils"/>
    </source>
</evidence>
<dbReference type="InterPro" id="IPR011712">
    <property type="entry name" value="Sig_transdc_His_kin_sub3_dim/P"/>
</dbReference>
<proteinExistence type="predicted"/>
<dbReference type="InterPro" id="IPR003594">
    <property type="entry name" value="HATPase_dom"/>
</dbReference>
<feature type="modified residue" description="Phosphohistidine; by autocatalysis" evidence="17">
    <location>
        <position position="158"/>
    </location>
</feature>
<dbReference type="Proteomes" id="UP000254047">
    <property type="component" value="Unassembled WGS sequence"/>
</dbReference>
<dbReference type="Gene3D" id="3.30.565.10">
    <property type="entry name" value="Histidine kinase-like ATPase, C-terminal domain"/>
    <property type="match status" value="1"/>
</dbReference>
<evidence type="ECO:0000256" key="11">
    <source>
        <dbReference type="ARBA" id="ARBA00023004"/>
    </source>
</evidence>
<dbReference type="Proteomes" id="UP000297598">
    <property type="component" value="Unassembled WGS sequence"/>
</dbReference>
<dbReference type="InterPro" id="IPR036890">
    <property type="entry name" value="HATPase_C_sf"/>
</dbReference>
<evidence type="ECO:0000313" key="20">
    <source>
        <dbReference type="EMBL" id="SUM43105.1"/>
    </source>
</evidence>
<evidence type="ECO:0000256" key="12">
    <source>
        <dbReference type="ARBA" id="ARBA00023012"/>
    </source>
</evidence>
<feature type="domain" description="Histidine kinase" evidence="19">
    <location>
        <begin position="152"/>
        <end position="344"/>
    </location>
</feature>
<dbReference type="Pfam" id="PF02518">
    <property type="entry name" value="HATPase_c"/>
    <property type="match status" value="1"/>
</dbReference>
<dbReference type="GO" id="GO:0005737">
    <property type="term" value="C:cytoplasm"/>
    <property type="evidence" value="ECO:0007669"/>
    <property type="project" value="UniProtKB-SubCell"/>
</dbReference>
<feature type="binding site" evidence="16">
    <location>
        <position position="76"/>
    </location>
    <ligand>
        <name>[4Fe-4S] cluster</name>
        <dbReference type="ChEBI" id="CHEBI:49883"/>
    </ligand>
</feature>
<keyword evidence="8 15" id="KW-0547">Nucleotide-binding</keyword>
<dbReference type="SUPFAM" id="SSF55874">
    <property type="entry name" value="ATPase domain of HSP90 chaperone/DNA topoisomerase II/histidine kinase"/>
    <property type="match status" value="1"/>
</dbReference>
<name>A0A380FWJ6_9STAP</name>
<evidence type="ECO:0000256" key="9">
    <source>
        <dbReference type="ARBA" id="ARBA00022777"/>
    </source>
</evidence>
<evidence type="ECO:0000256" key="8">
    <source>
        <dbReference type="ARBA" id="ARBA00022741"/>
    </source>
</evidence>
<reference evidence="21 23" key="2">
    <citation type="submission" date="2019-04" db="EMBL/GenBank/DDBJ databases">
        <title>Genomic characterization of Staphylococcus petrasii strains.</title>
        <authorList>
            <person name="Vrbovska V."/>
            <person name="Kovarovic V."/>
            <person name="Maslanova I."/>
            <person name="Indrakova A."/>
            <person name="Petras P."/>
            <person name="Sedo O."/>
            <person name="Svec P."/>
            <person name="Fisarova L."/>
            <person name="Sedlacek I."/>
            <person name="Doskar J."/>
            <person name="Pantucek R."/>
        </authorList>
    </citation>
    <scope>NUCLEOTIDE SEQUENCE [LARGE SCALE GENOMIC DNA]</scope>
    <source>
        <strain evidence="21 23">P5404</strain>
    </source>
</reference>
<evidence type="ECO:0000259" key="19">
    <source>
        <dbReference type="PROSITE" id="PS50109"/>
    </source>
</evidence>
<evidence type="ECO:0000313" key="22">
    <source>
        <dbReference type="Proteomes" id="UP000254047"/>
    </source>
</evidence>
<keyword evidence="12 15" id="KW-0902">Two-component regulatory system</keyword>
<feature type="binding site" evidence="16">
    <location>
        <position position="61"/>
    </location>
    <ligand>
        <name>[4Fe-4S] cluster</name>
        <dbReference type="ChEBI" id="CHEBI:49883"/>
    </ligand>
</feature>
<protein>
    <recommendedName>
        <fullName evidence="15">Sensor histidine kinase</fullName>
        <ecNumber evidence="15">2.7.13.3</ecNumber>
    </recommendedName>
</protein>
<keyword evidence="18" id="KW-0175">Coiled coil</keyword>
<dbReference type="GO" id="GO:0016020">
    <property type="term" value="C:membrane"/>
    <property type="evidence" value="ECO:0007669"/>
    <property type="project" value="InterPro"/>
</dbReference>
<dbReference type="SMART" id="SM00387">
    <property type="entry name" value="HATPase_c"/>
    <property type="match status" value="1"/>
</dbReference>
<comment type="function">
    <text evidence="14">Member of the two-component regulatory system NreB/NreC involved in the control of dissimilatory nitrate/nitrite reduction in response to oxygen. NreB functions as a direct oxygen sensor histidine kinase which is autophosphorylated, in the absence of oxygen, probably at the conserved histidine residue, and transfers its phosphate group probably to a conserved aspartate residue of NreC. NreB/NreC activates the expression of the nitrate (narGHJI) and nitrite (nir) reductase operons, as well as the putative nitrate transporter gene narT.</text>
</comment>
<keyword evidence="9 15" id="KW-0418">Kinase</keyword>
<evidence type="ECO:0000256" key="3">
    <source>
        <dbReference type="ARBA" id="ARBA00022485"/>
    </source>
</evidence>
<dbReference type="Gene3D" id="1.20.5.1930">
    <property type="match status" value="1"/>
</dbReference>
<dbReference type="PRINTS" id="PR00344">
    <property type="entry name" value="BCTRLSENSOR"/>
</dbReference>
<dbReference type="EC" id="2.7.13.3" evidence="15"/>
<dbReference type="PANTHER" id="PTHR24421:SF10">
    <property type="entry name" value="NITRATE_NITRITE SENSOR PROTEIN NARQ"/>
    <property type="match status" value="1"/>
</dbReference>
<dbReference type="Pfam" id="PF07730">
    <property type="entry name" value="HisKA_3"/>
    <property type="match status" value="1"/>
</dbReference>
<evidence type="ECO:0000256" key="1">
    <source>
        <dbReference type="ARBA" id="ARBA00000085"/>
    </source>
</evidence>
<dbReference type="OrthoDB" id="9760839at2"/>
<evidence type="ECO:0000313" key="23">
    <source>
        <dbReference type="Proteomes" id="UP000297598"/>
    </source>
</evidence>
<keyword evidence="4" id="KW-0963">Cytoplasm</keyword>
<keyword evidence="23" id="KW-1185">Reference proteome</keyword>